<evidence type="ECO:0000313" key="2">
    <source>
        <dbReference type="Proteomes" id="UP000270471"/>
    </source>
</evidence>
<gene>
    <name evidence="1" type="ORF">CTZ28_44500</name>
</gene>
<keyword evidence="2" id="KW-1185">Reference proteome</keyword>
<dbReference type="EMBL" id="PENI01000057">
    <property type="protein sequence ID" value="RMB79676.1"/>
    <property type="molecule type" value="Genomic_DNA"/>
</dbReference>
<dbReference type="OrthoDB" id="4546548at2"/>
<accession>A0A3M0ICV0</accession>
<dbReference type="AlphaFoldDB" id="A0A3M0ICV0"/>
<reference evidence="1 2" key="1">
    <citation type="submission" date="2017-11" db="EMBL/GenBank/DDBJ databases">
        <title>Draft genome of actinobacteria isolated from guarana (Paullinia cupana (Mart.) Ducke.</title>
        <authorList>
            <person name="Siqueira K.A."/>
            <person name="Liotti R.G."/>
            <person name="Mendes T.A.O."/>
            <person name="Soares M.A."/>
        </authorList>
    </citation>
    <scope>NUCLEOTIDE SEQUENCE [LARGE SCALE GENOMIC DNA]</scope>
    <source>
        <strain evidence="1 2">193</strain>
    </source>
</reference>
<comment type="caution">
    <text evidence="1">The sequence shown here is derived from an EMBL/GenBank/DDBJ whole genome shotgun (WGS) entry which is preliminary data.</text>
</comment>
<protein>
    <submittedName>
        <fullName evidence="1">Uncharacterized protein</fullName>
    </submittedName>
</protein>
<evidence type="ECO:0000313" key="1">
    <source>
        <dbReference type="EMBL" id="RMB79676.1"/>
    </source>
</evidence>
<name>A0A3M0ICV0_9ACTN</name>
<dbReference type="Proteomes" id="UP000270471">
    <property type="component" value="Unassembled WGS sequence"/>
</dbReference>
<proteinExistence type="predicted"/>
<sequence length="85" mass="9835">MPERYGPWATPHTRFRRRVTNGTFERMRPKRGPDARLGRSRGVLTSKVHLARHLRRVDDRLLPPADMKSQLHISALTHASLLAEM</sequence>
<organism evidence="1 2">
    <name type="scientific">Streptomyces shenzhenensis</name>
    <dbReference type="NCBI Taxonomy" id="943815"/>
    <lineage>
        <taxon>Bacteria</taxon>
        <taxon>Bacillati</taxon>
        <taxon>Actinomycetota</taxon>
        <taxon>Actinomycetes</taxon>
        <taxon>Kitasatosporales</taxon>
        <taxon>Streptomycetaceae</taxon>
        <taxon>Streptomyces</taxon>
    </lineage>
</organism>